<dbReference type="InterPro" id="IPR029063">
    <property type="entry name" value="SAM-dependent_MTases_sf"/>
</dbReference>
<organism evidence="2 3">
    <name type="scientific">Fusobacterium vincentii 3_1_36A2</name>
    <dbReference type="NCBI Taxonomy" id="469604"/>
    <lineage>
        <taxon>Bacteria</taxon>
        <taxon>Fusobacteriati</taxon>
        <taxon>Fusobacteriota</taxon>
        <taxon>Fusobacteriia</taxon>
        <taxon>Fusobacteriales</taxon>
        <taxon>Fusobacteriaceae</taxon>
        <taxon>Fusobacterium</taxon>
    </lineage>
</organism>
<dbReference type="REBASE" id="780909">
    <property type="entry name" value="M2.FnuA2ORF2191P"/>
</dbReference>
<protein>
    <submittedName>
        <fullName evidence="2">Uncharacterized protein</fullName>
    </submittedName>
</protein>
<name>U3GXG6_FUSVC</name>
<dbReference type="RefSeq" id="WP_020789166.1">
    <property type="nucleotide sequence ID" value="NC_022196.1"/>
</dbReference>
<sequence length="75" mass="8708">MQNTESSKERYSLTWNGKSKARQIAQEVSTGTLRPAKEESKNWDSTENIYIEGDNLEVLKLLQKSYHGKIKMIYI</sequence>
<evidence type="ECO:0000313" key="3">
    <source>
        <dbReference type="Proteomes" id="UP000016231"/>
    </source>
</evidence>
<dbReference type="STRING" id="469604.HMPREF0946_02189"/>
<dbReference type="AlphaFoldDB" id="U3GXG6"/>
<evidence type="ECO:0000256" key="1">
    <source>
        <dbReference type="SAM" id="MobiDB-lite"/>
    </source>
</evidence>
<reference evidence="2 3" key="1">
    <citation type="submission" date="2013-08" db="EMBL/GenBank/DDBJ databases">
        <title>The Genome Sequence of Fusobacterium sp. 3_1_36A2.</title>
        <authorList>
            <consortium name="The Broad Institute Genome Sequencing Platform"/>
            <person name="Earl A."/>
            <person name="Ward D."/>
            <person name="Feldgarden M."/>
            <person name="Gevers D."/>
            <person name="Strauss J."/>
            <person name="White A."/>
            <person name="Allen-Vercoe E."/>
            <person name="Walker B."/>
            <person name="Young S.K."/>
            <person name="Zeng Q."/>
            <person name="Gargeya S."/>
            <person name="Fitzgerald M."/>
            <person name="Haas B."/>
            <person name="Abouelleil A."/>
            <person name="Alvarado L."/>
            <person name="Arachchi H.M."/>
            <person name="Berlin A.M."/>
            <person name="Chapman S.B."/>
            <person name="Goldberg J."/>
            <person name="Griggs A."/>
            <person name="Gujja S."/>
            <person name="Hansen M."/>
            <person name="Howarth C."/>
            <person name="Imamovic A."/>
            <person name="Larimer J."/>
            <person name="McCowen C."/>
            <person name="Montmayeur A."/>
            <person name="Murphy C."/>
            <person name="Neiman D."/>
            <person name="Pearson M."/>
            <person name="Priest M."/>
            <person name="Roberts A."/>
            <person name="Saif S."/>
            <person name="Shea T."/>
            <person name="Sisk P."/>
            <person name="Sykes S."/>
            <person name="Wortman J."/>
            <person name="Nusbaum C."/>
            <person name="Birren B."/>
        </authorList>
    </citation>
    <scope>NUCLEOTIDE SEQUENCE [LARGE SCALE GENOMIC DNA]</scope>
    <source>
        <strain evidence="2 3">3_1_36A2</strain>
    </source>
</reference>
<gene>
    <name evidence="2" type="ORF">HMPREF0946_02189</name>
</gene>
<dbReference type="KEGG" id="fnc:HMPREF0946_02189"/>
<dbReference type="EMBL" id="CP003700">
    <property type="protein sequence ID" value="AGU16148.1"/>
    <property type="molecule type" value="Genomic_DNA"/>
</dbReference>
<accession>U3GXG6</accession>
<evidence type="ECO:0000313" key="2">
    <source>
        <dbReference type="EMBL" id="AGU16148.1"/>
    </source>
</evidence>
<dbReference type="SUPFAM" id="SSF53335">
    <property type="entry name" value="S-adenosyl-L-methionine-dependent methyltransferases"/>
    <property type="match status" value="1"/>
</dbReference>
<feature type="region of interest" description="Disordered" evidence="1">
    <location>
        <begin position="18"/>
        <end position="41"/>
    </location>
</feature>
<dbReference type="HOGENOM" id="CLU_2665822_0_0_0"/>
<dbReference type="Proteomes" id="UP000016231">
    <property type="component" value="Chromosome"/>
</dbReference>
<dbReference type="eggNOG" id="COG2189">
    <property type="taxonomic scope" value="Bacteria"/>
</dbReference>
<proteinExistence type="predicted"/>